<dbReference type="PROSITE" id="PS50404">
    <property type="entry name" value="GST_NTER"/>
    <property type="match status" value="1"/>
</dbReference>
<keyword evidence="2" id="KW-0808">Transferase</keyword>
<evidence type="ECO:0000313" key="3">
    <source>
        <dbReference type="Proteomes" id="UP000014535"/>
    </source>
</evidence>
<reference evidence="2 3" key="1">
    <citation type="submission" date="2013-04" db="EMBL/GenBank/DDBJ databases">
        <authorList>
            <person name="McClelland M."/>
            <person name="Porwollik S."/>
            <person name="Desai P."/>
            <person name="Cheng P."/>
            <person name="Wollam A."/>
            <person name="Pepin K."/>
            <person name="Palsikar V.B."/>
            <person name="Fulton L."/>
            <person name="Fulton R."/>
            <person name="Delehaunty K."/>
            <person name="Fronick C."/>
            <person name="Godfrey J."/>
            <person name="Waligorski J."/>
            <person name="Appelbaum E."/>
            <person name="Tomlinson C."/>
            <person name="Warren W."/>
            <person name="Sodergren E."/>
            <person name="Weinstock G."/>
            <person name="Wilson R.K."/>
        </authorList>
    </citation>
    <scope>NUCLEOTIDE SEQUENCE [LARGE SCALE GENOMIC DNA]</scope>
    <source>
        <strain evidence="2 3">2009K0958</strain>
    </source>
</reference>
<dbReference type="Pfam" id="PF14834">
    <property type="entry name" value="GST_C_4"/>
    <property type="match status" value="1"/>
</dbReference>
<organism evidence="2 3">
    <name type="scientific">Salmonella enteritidis (strain 2009K0958)</name>
    <dbReference type="NCBI Taxonomy" id="1192586"/>
    <lineage>
        <taxon>Bacteria</taxon>
        <taxon>Pseudomonadati</taxon>
        <taxon>Pseudomonadota</taxon>
        <taxon>Gammaproteobacteria</taxon>
        <taxon>Enterobacterales</taxon>
        <taxon>Enterobacteriaceae</taxon>
        <taxon>Salmonella</taxon>
    </lineage>
</organism>
<dbReference type="PANTHER" id="PTHR42673">
    <property type="entry name" value="MALEYLACETOACETATE ISOMERASE"/>
    <property type="match status" value="1"/>
</dbReference>
<dbReference type="Pfam" id="PF13409">
    <property type="entry name" value="GST_N_2"/>
    <property type="match status" value="1"/>
</dbReference>
<dbReference type="CDD" id="cd00570">
    <property type="entry name" value="GST_N_family"/>
    <property type="match status" value="1"/>
</dbReference>
<dbReference type="SFLD" id="SFLDS00019">
    <property type="entry name" value="Glutathione_Transferase_(cytos"/>
    <property type="match status" value="1"/>
</dbReference>
<dbReference type="InterPro" id="IPR036249">
    <property type="entry name" value="Thioredoxin-like_sf"/>
</dbReference>
<dbReference type="EMBL" id="ATFT01000047">
    <property type="protein sequence ID" value="EPI69337.1"/>
    <property type="molecule type" value="Genomic_DNA"/>
</dbReference>
<dbReference type="GO" id="GO:0006559">
    <property type="term" value="P:L-phenylalanine catabolic process"/>
    <property type="evidence" value="ECO:0007669"/>
    <property type="project" value="TreeGrafter"/>
</dbReference>
<dbReference type="InterPro" id="IPR004045">
    <property type="entry name" value="Glutathione_S-Trfase_N"/>
</dbReference>
<dbReference type="PANTHER" id="PTHR42673:SF21">
    <property type="entry name" value="GLUTATHIONE S-TRANSFERASE YFCF"/>
    <property type="match status" value="1"/>
</dbReference>
<gene>
    <name evidence="2" type="ORF">A673_02534</name>
</gene>
<dbReference type="InterPro" id="IPR040079">
    <property type="entry name" value="Glutathione_S-Trfase"/>
</dbReference>
<sequence>MCVSFHQVTAGERRYILGRNLIRPQEDIMSKPVIVLWSDANFFSPYVLSAWVALQEKGLSFTLKTRDLDQGEHLQPGWRGYALTQRVPVLEADNFELSESSAIAEYLEERFAPPQWERIYPHDLQKRARARQIQAWLRSDLLPLREERPTDVVFAGAKKAPLSEAGKASAAKLFATAEALLGQGTQNLFGEWCIADTDLALMINRLALHGDDVPTSLAAYATFQWQRASVQRFIALSSKRSG</sequence>
<evidence type="ECO:0000259" key="1">
    <source>
        <dbReference type="PROSITE" id="PS50404"/>
    </source>
</evidence>
<feature type="domain" description="GST N-terminal" evidence="1">
    <location>
        <begin position="34"/>
        <end position="115"/>
    </location>
</feature>
<dbReference type="GO" id="GO:0006749">
    <property type="term" value="P:glutathione metabolic process"/>
    <property type="evidence" value="ECO:0007669"/>
    <property type="project" value="TreeGrafter"/>
</dbReference>
<dbReference type="SUPFAM" id="SSF52833">
    <property type="entry name" value="Thioredoxin-like"/>
    <property type="match status" value="1"/>
</dbReference>
<accession>A0A656IKU8</accession>
<dbReference type="AlphaFoldDB" id="A0A656IKU8"/>
<dbReference type="Proteomes" id="UP000014535">
    <property type="component" value="Unassembled WGS sequence"/>
</dbReference>
<dbReference type="InterPro" id="IPR036282">
    <property type="entry name" value="Glutathione-S-Trfase_C_sf"/>
</dbReference>
<dbReference type="GO" id="GO:0016034">
    <property type="term" value="F:maleylacetoacetate isomerase activity"/>
    <property type="evidence" value="ECO:0007669"/>
    <property type="project" value="TreeGrafter"/>
</dbReference>
<dbReference type="SUPFAM" id="SSF47616">
    <property type="entry name" value="GST C-terminal domain-like"/>
    <property type="match status" value="1"/>
</dbReference>
<protein>
    <submittedName>
        <fullName evidence="2">Glutathione S-transferase protein</fullName>
    </submittedName>
</protein>
<evidence type="ECO:0000313" key="2">
    <source>
        <dbReference type="EMBL" id="EPI69337.1"/>
    </source>
</evidence>
<dbReference type="GO" id="GO:0004364">
    <property type="term" value="F:glutathione transferase activity"/>
    <property type="evidence" value="ECO:0007669"/>
    <property type="project" value="TreeGrafter"/>
</dbReference>
<dbReference type="CDD" id="cd03195">
    <property type="entry name" value="GST_C_4"/>
    <property type="match status" value="1"/>
</dbReference>
<comment type="caution">
    <text evidence="2">The sequence shown here is derived from an EMBL/GenBank/DDBJ whole genome shotgun (WGS) entry which is preliminary data.</text>
</comment>
<dbReference type="Gene3D" id="3.40.30.10">
    <property type="entry name" value="Glutaredoxin"/>
    <property type="match status" value="1"/>
</dbReference>
<name>A0A656IKU8_SALE2</name>
<proteinExistence type="predicted"/>
<dbReference type="NCBIfam" id="NF011693">
    <property type="entry name" value="PRK15113.1"/>
    <property type="match status" value="1"/>
</dbReference>
<dbReference type="Gene3D" id="1.20.1050.10">
    <property type="match status" value="1"/>
</dbReference>
<dbReference type="InterPro" id="IPR034338">
    <property type="entry name" value="GST_4_C"/>
</dbReference>